<gene>
    <name evidence="10" type="ORF">CDL15_Pgr014316</name>
</gene>
<comment type="similarity">
    <text evidence="2">Belongs to the PC-esterase family. TBL subfamily.</text>
</comment>
<sequence length="431" mass="50252">MVKFQQETTSYFVLILPLSFLIFTALFTFSSNNPNILLLTNTRNTISTSPADLSGRRNTSAAIMTSRDDRVTRECDIFSGEWVPDPSGPHYTNETCWAIHEHQNCMKYGRPDSGFLKWRWKPEGCELPLLDPLRFLTLLRGKSMAFVGDSVARNQMQSLICLLSRAEYPVIISSSPDQRFVHWRYPTYNFTLAAFWSPYLVRSEEADLDGPTHNGLFNLYLDEFDEQWTSQIDLFDYVIISAGHWFFRPLVFYENRQVVGCYECLAKNVTDLTRNYGYRNVFRTAFRAINSRVNYRGVTFLRTFAPSHFEGGLWNTGGRCNRTRPFRSDEIHLRGAQLNLYGIQVEEFRRAEEVGRRRGLRYRLLNVTQATLLRPDGHPTVYGHRPEDRVTLYNDCIHWCLPGPIDSWNDFLLEMLETELRGILHEEKRSR</sequence>
<keyword evidence="4" id="KW-0735">Signal-anchor</keyword>
<name>A0A218WDN6_PUNGR</name>
<evidence type="ECO:0000313" key="11">
    <source>
        <dbReference type="Proteomes" id="UP000197138"/>
    </source>
</evidence>
<feature type="transmembrane region" description="Helical" evidence="7">
    <location>
        <begin position="12"/>
        <end position="30"/>
    </location>
</feature>
<evidence type="ECO:0000259" key="9">
    <source>
        <dbReference type="Pfam" id="PF14416"/>
    </source>
</evidence>
<feature type="domain" description="Trichome birefringence-like N-terminal" evidence="9">
    <location>
        <begin position="74"/>
        <end position="126"/>
    </location>
</feature>
<evidence type="ECO:0000259" key="8">
    <source>
        <dbReference type="Pfam" id="PF13839"/>
    </source>
</evidence>
<keyword evidence="6 7" id="KW-0472">Membrane</keyword>
<keyword evidence="3 7" id="KW-0812">Transmembrane</keyword>
<evidence type="ECO:0000256" key="7">
    <source>
        <dbReference type="SAM" id="Phobius"/>
    </source>
</evidence>
<dbReference type="Proteomes" id="UP000197138">
    <property type="component" value="Unassembled WGS sequence"/>
</dbReference>
<organism evidence="10 11">
    <name type="scientific">Punica granatum</name>
    <name type="common">Pomegranate</name>
    <dbReference type="NCBI Taxonomy" id="22663"/>
    <lineage>
        <taxon>Eukaryota</taxon>
        <taxon>Viridiplantae</taxon>
        <taxon>Streptophyta</taxon>
        <taxon>Embryophyta</taxon>
        <taxon>Tracheophyta</taxon>
        <taxon>Spermatophyta</taxon>
        <taxon>Magnoliopsida</taxon>
        <taxon>eudicotyledons</taxon>
        <taxon>Gunneridae</taxon>
        <taxon>Pentapetalae</taxon>
        <taxon>rosids</taxon>
        <taxon>malvids</taxon>
        <taxon>Myrtales</taxon>
        <taxon>Lythraceae</taxon>
        <taxon>Punica</taxon>
    </lineage>
</organism>
<dbReference type="PANTHER" id="PTHR32285">
    <property type="entry name" value="PROTEIN TRICHOME BIREFRINGENCE-LIKE 9-RELATED"/>
    <property type="match status" value="1"/>
</dbReference>
<comment type="subcellular location">
    <subcellularLocation>
        <location evidence="1">Membrane</location>
        <topology evidence="1">Single-pass membrane protein</topology>
    </subcellularLocation>
</comment>
<dbReference type="InterPro" id="IPR026057">
    <property type="entry name" value="TBL_C"/>
</dbReference>
<evidence type="ECO:0000256" key="4">
    <source>
        <dbReference type="ARBA" id="ARBA00022968"/>
    </source>
</evidence>
<keyword evidence="5 7" id="KW-1133">Transmembrane helix</keyword>
<comment type="caution">
    <text evidence="10">The sequence shown here is derived from an EMBL/GenBank/DDBJ whole genome shotgun (WGS) entry which is preliminary data.</text>
</comment>
<evidence type="ECO:0000256" key="6">
    <source>
        <dbReference type="ARBA" id="ARBA00023136"/>
    </source>
</evidence>
<accession>A0A218WDN6</accession>
<evidence type="ECO:0000256" key="3">
    <source>
        <dbReference type="ARBA" id="ARBA00022692"/>
    </source>
</evidence>
<dbReference type="GO" id="GO:0005794">
    <property type="term" value="C:Golgi apparatus"/>
    <property type="evidence" value="ECO:0007669"/>
    <property type="project" value="TreeGrafter"/>
</dbReference>
<evidence type="ECO:0000256" key="5">
    <source>
        <dbReference type="ARBA" id="ARBA00022989"/>
    </source>
</evidence>
<dbReference type="GO" id="GO:0016020">
    <property type="term" value="C:membrane"/>
    <property type="evidence" value="ECO:0007669"/>
    <property type="project" value="UniProtKB-SubCell"/>
</dbReference>
<reference evidence="11" key="1">
    <citation type="journal article" date="2017" name="Plant J.">
        <title>The pomegranate (Punica granatum L.) genome and the genomics of punicalagin biosynthesis.</title>
        <authorList>
            <person name="Qin G."/>
            <person name="Xu C."/>
            <person name="Ming R."/>
            <person name="Tang H."/>
            <person name="Guyot R."/>
            <person name="Kramer E.M."/>
            <person name="Hu Y."/>
            <person name="Yi X."/>
            <person name="Qi Y."/>
            <person name="Xu X."/>
            <person name="Gao Z."/>
            <person name="Pan H."/>
            <person name="Jian J."/>
            <person name="Tian Y."/>
            <person name="Yue Z."/>
            <person name="Xu Y."/>
        </authorList>
    </citation>
    <scope>NUCLEOTIDE SEQUENCE [LARGE SCALE GENOMIC DNA]</scope>
    <source>
        <strain evidence="11">cv. Dabenzi</strain>
    </source>
</reference>
<dbReference type="Pfam" id="PF14416">
    <property type="entry name" value="PMR5N"/>
    <property type="match status" value="1"/>
</dbReference>
<dbReference type="Pfam" id="PF13839">
    <property type="entry name" value="PC-Esterase"/>
    <property type="match status" value="1"/>
</dbReference>
<dbReference type="EMBL" id="MTKT01004609">
    <property type="protein sequence ID" value="OWM70643.1"/>
    <property type="molecule type" value="Genomic_DNA"/>
</dbReference>
<evidence type="ECO:0000256" key="1">
    <source>
        <dbReference type="ARBA" id="ARBA00004167"/>
    </source>
</evidence>
<dbReference type="GO" id="GO:0016413">
    <property type="term" value="F:O-acetyltransferase activity"/>
    <property type="evidence" value="ECO:0007669"/>
    <property type="project" value="InterPro"/>
</dbReference>
<dbReference type="AlphaFoldDB" id="A0A218WDN6"/>
<proteinExistence type="inferred from homology"/>
<evidence type="ECO:0000313" key="10">
    <source>
        <dbReference type="EMBL" id="OWM70643.1"/>
    </source>
</evidence>
<dbReference type="InterPro" id="IPR025846">
    <property type="entry name" value="TBL_N"/>
</dbReference>
<evidence type="ECO:0000256" key="2">
    <source>
        <dbReference type="ARBA" id="ARBA00007727"/>
    </source>
</evidence>
<dbReference type="PANTHER" id="PTHR32285:SF48">
    <property type="entry name" value="PROTEIN TRICHOME BIREFRINGENCE-LIKE 19"/>
    <property type="match status" value="1"/>
</dbReference>
<feature type="domain" description="Trichome birefringence-like C-terminal" evidence="8">
    <location>
        <begin position="127"/>
        <end position="415"/>
    </location>
</feature>
<dbReference type="InterPro" id="IPR029962">
    <property type="entry name" value="TBL"/>
</dbReference>
<protein>
    <submittedName>
        <fullName evidence="10">Uncharacterized protein</fullName>
    </submittedName>
</protein>